<feature type="compositionally biased region" description="Low complexity" evidence="1">
    <location>
        <begin position="48"/>
        <end position="61"/>
    </location>
</feature>
<comment type="caution">
    <text evidence="2">The sequence shown here is derived from an EMBL/GenBank/DDBJ whole genome shotgun (WGS) entry which is preliminary data.</text>
</comment>
<evidence type="ECO:0000313" key="3">
    <source>
        <dbReference type="Proteomes" id="UP001066276"/>
    </source>
</evidence>
<dbReference type="EMBL" id="JANPWB010000002">
    <property type="protein sequence ID" value="KAJ1210403.1"/>
    <property type="molecule type" value="Genomic_DNA"/>
</dbReference>
<evidence type="ECO:0000313" key="2">
    <source>
        <dbReference type="EMBL" id="KAJ1210403.1"/>
    </source>
</evidence>
<name>A0AAV7WAH7_PLEWA</name>
<reference evidence="2" key="1">
    <citation type="journal article" date="2022" name="bioRxiv">
        <title>Sequencing and chromosome-scale assembly of the giantPleurodeles waltlgenome.</title>
        <authorList>
            <person name="Brown T."/>
            <person name="Elewa A."/>
            <person name="Iarovenko S."/>
            <person name="Subramanian E."/>
            <person name="Araus A.J."/>
            <person name="Petzold A."/>
            <person name="Susuki M."/>
            <person name="Suzuki K.-i.T."/>
            <person name="Hayashi T."/>
            <person name="Toyoda A."/>
            <person name="Oliveira C."/>
            <person name="Osipova E."/>
            <person name="Leigh N.D."/>
            <person name="Simon A."/>
            <person name="Yun M.H."/>
        </authorList>
    </citation>
    <scope>NUCLEOTIDE SEQUENCE</scope>
    <source>
        <strain evidence="2">20211129_DDA</strain>
        <tissue evidence="2">Liver</tissue>
    </source>
</reference>
<evidence type="ECO:0000256" key="1">
    <source>
        <dbReference type="SAM" id="MobiDB-lite"/>
    </source>
</evidence>
<feature type="region of interest" description="Disordered" evidence="1">
    <location>
        <begin position="1"/>
        <end position="131"/>
    </location>
</feature>
<organism evidence="2 3">
    <name type="scientific">Pleurodeles waltl</name>
    <name type="common">Iberian ribbed newt</name>
    <dbReference type="NCBI Taxonomy" id="8319"/>
    <lineage>
        <taxon>Eukaryota</taxon>
        <taxon>Metazoa</taxon>
        <taxon>Chordata</taxon>
        <taxon>Craniata</taxon>
        <taxon>Vertebrata</taxon>
        <taxon>Euteleostomi</taxon>
        <taxon>Amphibia</taxon>
        <taxon>Batrachia</taxon>
        <taxon>Caudata</taxon>
        <taxon>Salamandroidea</taxon>
        <taxon>Salamandridae</taxon>
        <taxon>Pleurodelinae</taxon>
        <taxon>Pleurodeles</taxon>
    </lineage>
</organism>
<keyword evidence="3" id="KW-1185">Reference proteome</keyword>
<sequence length="131" mass="13735">MRLGPPRPVSPRADCPANQRADNRPHAPRCPLTSGPRRGGDQPNPTVASAPRRGPSAAPGRQTASAGPRGSKPRVTPRDHSPLGPYLRGQQLQSSPARRRALPSPSELLDTPPSASPLRAASTTGLGARRL</sequence>
<proteinExistence type="predicted"/>
<protein>
    <submittedName>
        <fullName evidence="2">Uncharacterized protein</fullName>
    </submittedName>
</protein>
<dbReference type="Proteomes" id="UP001066276">
    <property type="component" value="Chromosome 1_2"/>
</dbReference>
<dbReference type="AlphaFoldDB" id="A0AAV7WAH7"/>
<accession>A0AAV7WAH7</accession>
<gene>
    <name evidence="2" type="ORF">NDU88_005767</name>
</gene>